<reference evidence="1 2" key="1">
    <citation type="journal article" date="2022" name="Hortic Res">
        <title>A haplotype resolved chromosomal level avocado genome allows analysis of novel avocado genes.</title>
        <authorList>
            <person name="Nath O."/>
            <person name="Fletcher S.J."/>
            <person name="Hayward A."/>
            <person name="Shaw L.M."/>
            <person name="Masouleh A.K."/>
            <person name="Furtado A."/>
            <person name="Henry R.J."/>
            <person name="Mitter N."/>
        </authorList>
    </citation>
    <scope>NUCLEOTIDE SEQUENCE [LARGE SCALE GENOMIC DNA]</scope>
    <source>
        <strain evidence="2">cv. Hass</strain>
    </source>
</reference>
<name>A0ACC2M6U9_PERAE</name>
<protein>
    <submittedName>
        <fullName evidence="1">Uncharacterized protein</fullName>
    </submittedName>
</protein>
<proteinExistence type="predicted"/>
<accession>A0ACC2M6U9</accession>
<keyword evidence="2" id="KW-1185">Reference proteome</keyword>
<organism evidence="1 2">
    <name type="scientific">Persea americana</name>
    <name type="common">Avocado</name>
    <dbReference type="NCBI Taxonomy" id="3435"/>
    <lineage>
        <taxon>Eukaryota</taxon>
        <taxon>Viridiplantae</taxon>
        <taxon>Streptophyta</taxon>
        <taxon>Embryophyta</taxon>
        <taxon>Tracheophyta</taxon>
        <taxon>Spermatophyta</taxon>
        <taxon>Magnoliopsida</taxon>
        <taxon>Magnoliidae</taxon>
        <taxon>Laurales</taxon>
        <taxon>Lauraceae</taxon>
        <taxon>Persea</taxon>
    </lineage>
</organism>
<evidence type="ECO:0000313" key="2">
    <source>
        <dbReference type="Proteomes" id="UP001234297"/>
    </source>
</evidence>
<evidence type="ECO:0000313" key="1">
    <source>
        <dbReference type="EMBL" id="KAJ8641348.1"/>
    </source>
</evidence>
<dbReference type="EMBL" id="CM056813">
    <property type="protein sequence ID" value="KAJ8641348.1"/>
    <property type="molecule type" value="Genomic_DNA"/>
</dbReference>
<sequence length="82" mass="9119">MSNGPDYWFTSNQHSFISLDGLTGSQEEGMYTVFKDTAECSVTEAAEDPESKRTGCGAPEIVYPHMNDSRRNQYTSLSVTED</sequence>
<comment type="caution">
    <text evidence="1">The sequence shown here is derived from an EMBL/GenBank/DDBJ whole genome shotgun (WGS) entry which is preliminary data.</text>
</comment>
<gene>
    <name evidence="1" type="ORF">MRB53_018042</name>
</gene>
<dbReference type="Proteomes" id="UP001234297">
    <property type="component" value="Chromosome 5"/>
</dbReference>